<protein>
    <recommendedName>
        <fullName evidence="3">mRNA 5'-phosphatase</fullName>
        <ecNumber evidence="3">3.6.1.74</ecNumber>
    </recommendedName>
</protein>
<reference evidence="6 7" key="1">
    <citation type="journal article" date="2007" name="Virology">
        <title>Sequence and annotation of the 314-kb MT325 and the 321-kb FR483 viruses that infect Chlorella Pbi.</title>
        <authorList>
            <person name="Fitzgerald L.A."/>
            <person name="Graves M.V."/>
            <person name="Li X."/>
            <person name="Feldblyum T."/>
            <person name="Hartigan J."/>
            <person name="Van Etten J.L."/>
        </authorList>
    </citation>
    <scope>NUCLEOTIDE SEQUENCE [LARGE SCALE GENOMIC DNA]</scope>
    <source>
        <strain evidence="6 7">MT325</strain>
    </source>
</reference>
<gene>
    <name evidence="6" type="primary">M399L</name>
    <name evidence="6" type="ORF">MT325_M399L</name>
</gene>
<dbReference type="SUPFAM" id="SSF55154">
    <property type="entry name" value="CYTH-like phosphatases"/>
    <property type="match status" value="1"/>
</dbReference>
<comment type="catalytic activity">
    <reaction evidence="4">
        <text>a 5'-end triphospho-ribonucleoside in mRNA + H2O = a 5'-end diphospho-ribonucleoside in mRNA + phosphate + H(+)</text>
        <dbReference type="Rhea" id="RHEA:67004"/>
        <dbReference type="Rhea" id="RHEA-COMP:17164"/>
        <dbReference type="Rhea" id="RHEA-COMP:17165"/>
        <dbReference type="ChEBI" id="CHEBI:15377"/>
        <dbReference type="ChEBI" id="CHEBI:15378"/>
        <dbReference type="ChEBI" id="CHEBI:43474"/>
        <dbReference type="ChEBI" id="CHEBI:167616"/>
        <dbReference type="ChEBI" id="CHEBI:167618"/>
        <dbReference type="EC" id="3.6.1.74"/>
    </reaction>
    <physiologicalReaction direction="left-to-right" evidence="4">
        <dbReference type="Rhea" id="RHEA:67005"/>
    </physiologicalReaction>
</comment>
<dbReference type="GO" id="GO:0004651">
    <property type="term" value="F:polynucleotide 5'-phosphatase activity"/>
    <property type="evidence" value="ECO:0007669"/>
    <property type="project" value="InterPro"/>
</dbReference>
<dbReference type="GO" id="GO:0006397">
    <property type="term" value="P:mRNA processing"/>
    <property type="evidence" value="ECO:0007669"/>
    <property type="project" value="UniProtKB-KW"/>
</dbReference>
<dbReference type="InterPro" id="IPR037009">
    <property type="entry name" value="mRNA_triPase_Cet1_sf"/>
</dbReference>
<evidence type="ECO:0000313" key="7">
    <source>
        <dbReference type="Proteomes" id="UP000246715"/>
    </source>
</evidence>
<evidence type="ECO:0000256" key="2">
    <source>
        <dbReference type="ARBA" id="ARBA00022801"/>
    </source>
</evidence>
<accession>A7IUC9</accession>
<evidence type="ECO:0000256" key="1">
    <source>
        <dbReference type="ARBA" id="ARBA00022664"/>
    </source>
</evidence>
<organism evidence="6 7">
    <name type="scientific">Paramecium bursaria Chlorella virus MT325</name>
    <name type="common">PBCV-MT325</name>
    <dbReference type="NCBI Taxonomy" id="346932"/>
    <lineage>
        <taxon>Viruses</taxon>
        <taxon>Varidnaviria</taxon>
        <taxon>Bamfordvirae</taxon>
        <taxon>Nucleocytoviricota</taxon>
        <taxon>Megaviricetes</taxon>
        <taxon>Algavirales</taxon>
        <taxon>Phycodnaviridae</taxon>
        <taxon>Chlorovirus</taxon>
        <taxon>Chlorovirus conductrix</taxon>
        <taxon>Paramecium bursaria Chlorella virus A1</taxon>
    </lineage>
</organism>
<keyword evidence="2" id="KW-0378">Hydrolase</keyword>
<dbReference type="EC" id="3.6.1.74" evidence="3"/>
<dbReference type="Pfam" id="PF02940">
    <property type="entry name" value="mRNA_triPase"/>
    <property type="match status" value="1"/>
</dbReference>
<organismHost>
    <name type="scientific">Paramecium bursaria</name>
    <dbReference type="NCBI Taxonomy" id="74790"/>
</organismHost>
<name>A7IUC9_PBCVM</name>
<dbReference type="InterPro" id="IPR004206">
    <property type="entry name" value="mRNA_triPase_Cet1"/>
</dbReference>
<dbReference type="Gene3D" id="3.20.100.10">
    <property type="entry name" value="mRNA triphosphatase Cet1-like"/>
    <property type="match status" value="1"/>
</dbReference>
<dbReference type="EMBL" id="DQ491001">
    <property type="protein sequence ID" value="ABT13953.1"/>
    <property type="molecule type" value="Genomic_DNA"/>
</dbReference>
<dbReference type="GO" id="GO:0140818">
    <property type="term" value="F:mRNA 5'-triphosphate monophosphatase activity"/>
    <property type="evidence" value="ECO:0007669"/>
    <property type="project" value="UniProtKB-EC"/>
</dbReference>
<sequence>MEKTLADTLLHHDFRSVELEFRVGIQTTRGFHASLPKIAWTQAMEKLGKGKEVVIVDKYVSTRGNCSSRHVQSGGAMYWEHKQKVSNDVTPGKFAIRTSLALETKEKGAPPNSYVLQRTKHRTSFPKGPWQIDFTRVETIPNKDDIEETYEIEVELKDTGYLFEKELNLVIAEGIALAQNITM</sequence>
<feature type="domain" description="mRNA triphosphatase Cet1-like" evidence="5">
    <location>
        <begin position="94"/>
        <end position="156"/>
    </location>
</feature>
<evidence type="ECO:0000256" key="3">
    <source>
        <dbReference type="ARBA" id="ARBA00035028"/>
    </source>
</evidence>
<proteinExistence type="predicted"/>
<dbReference type="Proteomes" id="UP000246715">
    <property type="component" value="Segment"/>
</dbReference>
<evidence type="ECO:0000313" key="6">
    <source>
        <dbReference type="EMBL" id="ABT13953.1"/>
    </source>
</evidence>
<keyword evidence="1" id="KW-0507">mRNA processing</keyword>
<evidence type="ECO:0000259" key="5">
    <source>
        <dbReference type="Pfam" id="PF02940"/>
    </source>
</evidence>
<evidence type="ECO:0000256" key="4">
    <source>
        <dbReference type="ARBA" id="ARBA00047740"/>
    </source>
</evidence>
<dbReference type="InterPro" id="IPR033469">
    <property type="entry name" value="CYTH-like_dom_sf"/>
</dbReference>